<dbReference type="PANTHER" id="PTHR46082:SF6">
    <property type="entry name" value="AAA+ ATPASE DOMAIN-CONTAINING PROTEIN-RELATED"/>
    <property type="match status" value="1"/>
</dbReference>
<dbReference type="AlphaFoldDB" id="A0A3N1CY53"/>
<dbReference type="PANTHER" id="PTHR46082">
    <property type="entry name" value="ATP/GTP-BINDING PROTEIN-RELATED"/>
    <property type="match status" value="1"/>
</dbReference>
<accession>A0A3N1CY53</accession>
<evidence type="ECO:0000259" key="1">
    <source>
        <dbReference type="Pfam" id="PF00931"/>
    </source>
</evidence>
<feature type="domain" description="NB-ARC" evidence="1">
    <location>
        <begin position="5"/>
        <end position="166"/>
    </location>
</feature>
<evidence type="ECO:0000313" key="2">
    <source>
        <dbReference type="EMBL" id="ROO86223.1"/>
    </source>
</evidence>
<proteinExistence type="predicted"/>
<reference evidence="2 3" key="1">
    <citation type="submission" date="2018-11" db="EMBL/GenBank/DDBJ databases">
        <title>Sequencing the genomes of 1000 actinobacteria strains.</title>
        <authorList>
            <person name="Klenk H.-P."/>
        </authorList>
    </citation>
    <scope>NUCLEOTIDE SEQUENCE [LARGE SCALE GENOMIC DNA]</scope>
    <source>
        <strain evidence="2 3">DSM 44254</strain>
    </source>
</reference>
<dbReference type="Pfam" id="PF00931">
    <property type="entry name" value="NB-ARC"/>
    <property type="match status" value="1"/>
</dbReference>
<dbReference type="InterPro" id="IPR027417">
    <property type="entry name" value="P-loop_NTPase"/>
</dbReference>
<dbReference type="Gene3D" id="1.25.40.10">
    <property type="entry name" value="Tetratricopeptide repeat domain"/>
    <property type="match status" value="2"/>
</dbReference>
<dbReference type="InterPro" id="IPR011990">
    <property type="entry name" value="TPR-like_helical_dom_sf"/>
</dbReference>
<evidence type="ECO:0000313" key="3">
    <source>
        <dbReference type="Proteomes" id="UP000272400"/>
    </source>
</evidence>
<comment type="caution">
    <text evidence="2">The sequence shown here is derived from an EMBL/GenBank/DDBJ whole genome shotgun (WGS) entry which is preliminary data.</text>
</comment>
<dbReference type="Pfam" id="PF13374">
    <property type="entry name" value="TPR_10"/>
    <property type="match status" value="2"/>
</dbReference>
<dbReference type="PRINTS" id="PR00364">
    <property type="entry name" value="DISEASERSIST"/>
</dbReference>
<dbReference type="InterPro" id="IPR002182">
    <property type="entry name" value="NB-ARC"/>
</dbReference>
<organism evidence="2 3">
    <name type="scientific">Actinocorallia herbida</name>
    <dbReference type="NCBI Taxonomy" id="58109"/>
    <lineage>
        <taxon>Bacteria</taxon>
        <taxon>Bacillati</taxon>
        <taxon>Actinomycetota</taxon>
        <taxon>Actinomycetes</taxon>
        <taxon>Streptosporangiales</taxon>
        <taxon>Thermomonosporaceae</taxon>
        <taxon>Actinocorallia</taxon>
    </lineage>
</organism>
<dbReference type="InterPro" id="IPR053137">
    <property type="entry name" value="NLR-like"/>
</dbReference>
<dbReference type="EMBL" id="RJKE01000001">
    <property type="protein sequence ID" value="ROO86223.1"/>
    <property type="molecule type" value="Genomic_DNA"/>
</dbReference>
<name>A0A3N1CY53_9ACTN</name>
<dbReference type="SUPFAM" id="SSF52540">
    <property type="entry name" value="P-loop containing nucleoside triphosphate hydrolases"/>
    <property type="match status" value="1"/>
</dbReference>
<keyword evidence="3" id="KW-1185">Reference proteome</keyword>
<protein>
    <submittedName>
        <fullName evidence="2">Tetratricopeptide repeat protein</fullName>
    </submittedName>
</protein>
<dbReference type="Proteomes" id="UP000272400">
    <property type="component" value="Unassembled WGS sequence"/>
</dbReference>
<dbReference type="GO" id="GO:0043531">
    <property type="term" value="F:ADP binding"/>
    <property type="evidence" value="ECO:0007669"/>
    <property type="project" value="InterPro"/>
</dbReference>
<dbReference type="Pfam" id="PF13424">
    <property type="entry name" value="TPR_12"/>
    <property type="match status" value="1"/>
</dbReference>
<gene>
    <name evidence="2" type="ORF">EDD29_3786</name>
</gene>
<dbReference type="SUPFAM" id="SSF48452">
    <property type="entry name" value="TPR-like"/>
    <property type="match status" value="1"/>
</dbReference>
<dbReference type="Gene3D" id="3.40.50.300">
    <property type="entry name" value="P-loop containing nucleotide triphosphate hydrolases"/>
    <property type="match status" value="1"/>
</dbReference>
<sequence>MLRALAQRPDQAVHLLGGLGGTGKTTIALQIADERLSAGCDVWWVSGAEAHSLFSDLMSLAQSLGATAQDVEAVSQGRRDPADLLWRFLESRNGWLLVIDNVDDPHTLSRHGRAVQDNSGWIRPTSAGLILVTSRNSDPLAWGRHVTPHTVGWLPAEQGARILCDFAPRAGSFQEARDLSDRLGGLPLALHHAGLHLTSPFNPERSFTSYAQALTERFPQLMAVGADDRSIVRSTWRLTLDALVANGHPSAGAQMRVLARLAGGVPFPCELLDHEVFARGCGLDDGTRSAAGLRALAHTGLITLGSSGSGAETLTVHPLVVEILRLDDDEPDRHENVCLDLLAAAVARLEFRNPEHSPAWSSFLPHLAELLQAKASHGDDPSLAQAAEVAEKIAAALGWNSRYFTASQLIEETLKATARLGDEHPVVLSLRLVQAQTTRLLGDPGSAERIVREVLVFRERSLGADGPGTLATRHELGLCLAGQGKTATAEEQYREVIRRRHATLGADHPDTLIARAVLAHLHSRTSELLDEAERECRDVHADQSRILGSDHPDTLVTRKRIAAVLHRQGRLTAAEDEYQAVLPGLVRGFGVEHGHVLSTRYELAKILLERGRRRTARKRLEELGPIQRRVLGTDHPGTLKTERALAELRSAG</sequence>